<reference evidence="1 2" key="1">
    <citation type="submission" date="2019-11" db="EMBL/GenBank/DDBJ databases">
        <title>Comparative genomics of hydrocarbon-degrading Desulfosarcina strains.</title>
        <authorList>
            <person name="Watanabe M."/>
            <person name="Kojima H."/>
            <person name="Fukui M."/>
        </authorList>
    </citation>
    <scope>NUCLEOTIDE SEQUENCE [LARGE SCALE GENOMIC DNA]</scope>
    <source>
        <strain evidence="1 2">PL12</strain>
    </source>
</reference>
<evidence type="ECO:0008006" key="3">
    <source>
        <dbReference type="Google" id="ProtNLM"/>
    </source>
</evidence>
<organism evidence="1 2">
    <name type="scientific">Desulfosarcina alkanivorans</name>
    <dbReference type="NCBI Taxonomy" id="571177"/>
    <lineage>
        <taxon>Bacteria</taxon>
        <taxon>Pseudomonadati</taxon>
        <taxon>Thermodesulfobacteriota</taxon>
        <taxon>Desulfobacteria</taxon>
        <taxon>Desulfobacterales</taxon>
        <taxon>Desulfosarcinaceae</taxon>
        <taxon>Desulfosarcina</taxon>
    </lineage>
</organism>
<dbReference type="OrthoDB" id="5420393at2"/>
<gene>
    <name evidence="1" type="ORF">DSCA_07600</name>
</gene>
<keyword evidence="2" id="KW-1185">Reference proteome</keyword>
<accession>A0A5K7YFL9</accession>
<dbReference type="RefSeq" id="WP_155315157.1">
    <property type="nucleotide sequence ID" value="NZ_AP021874.1"/>
</dbReference>
<evidence type="ECO:0000313" key="1">
    <source>
        <dbReference type="EMBL" id="BBO66830.1"/>
    </source>
</evidence>
<dbReference type="Proteomes" id="UP000427906">
    <property type="component" value="Chromosome"/>
</dbReference>
<evidence type="ECO:0000313" key="2">
    <source>
        <dbReference type="Proteomes" id="UP000427906"/>
    </source>
</evidence>
<sequence length="191" mass="21794">MIHYYTNRELSEKLEINLARWKRWSRSFLPPDPLGGMQSGYARQYTFKDLLKVFLGGHLISHLRLSVQDSRKVLADLAPWLKKAGFFDMNGSLGAESQKTEPPQPYRIYFCPLPRAETRNGSNFGYLIRRSVSVDSDESAPGHRVTERVAETLIHSGAPDGRTFLTDPNVRIINISALVDLLVDRLHRKNQ</sequence>
<name>A0A5K7YFL9_9BACT</name>
<proteinExistence type="predicted"/>
<protein>
    <recommendedName>
        <fullName evidence="3">HTH merR-type domain-containing protein</fullName>
    </recommendedName>
</protein>
<dbReference type="EMBL" id="AP021874">
    <property type="protein sequence ID" value="BBO66830.1"/>
    <property type="molecule type" value="Genomic_DNA"/>
</dbReference>
<dbReference type="AlphaFoldDB" id="A0A5K7YFL9"/>
<dbReference type="KEGG" id="dalk:DSCA_07600"/>